<dbReference type="PANTHER" id="PTHR11051:SF15">
    <property type="entry name" value="GLYCOSYL HYDROLASE"/>
    <property type="match status" value="1"/>
</dbReference>
<dbReference type="PANTHER" id="PTHR11051">
    <property type="entry name" value="GLYCOSYL HYDROLASE-RELATED"/>
    <property type="match status" value="1"/>
</dbReference>
<keyword evidence="4" id="KW-1185">Reference proteome</keyword>
<dbReference type="InterPro" id="IPR023214">
    <property type="entry name" value="HAD_sf"/>
</dbReference>
<dbReference type="Gene3D" id="2.60.420.10">
    <property type="entry name" value="Maltose phosphorylase, domain 3"/>
    <property type="match status" value="1"/>
</dbReference>
<dbReference type="SUPFAM" id="SSF56784">
    <property type="entry name" value="HAD-like"/>
    <property type="match status" value="1"/>
</dbReference>
<comment type="caution">
    <text evidence="3">The sequence shown here is derived from an EMBL/GenBank/DDBJ whole genome shotgun (WGS) entry which is preliminary data.</text>
</comment>
<sequence length="1148" mass="128376">MGFWPRSLLARDYEVPKRPIFHLEGWDVVQGTDAATYVSGVVPDGVMYGTNGCLGVRHHCESETVGYRTSLYMNGVYHSAPLNAYVDSEALPEEIQVGATVCEVTLDCFIDGESGTLGEAPSQRLNLRDATYSSTSVDVVSGDGGLTFDSTYRQVVSLNELDLWCAETVCTNFSIDALSSGTDFASQNNSESSAKHIEEDMYSTESSTYSVVFIVSVTVSLDDWYLVGGDSTEKLLIESTTSGILVGTETEASCTVECGDRTYKIVPEQQVRNVPEDFYTPHRDCGFSHAAYVSESESEHPHSSRAAWRGTSGSRGRVCFQKQFPYTITPDNVPQKVTLSFHARHHNGGLPLSRPFPSFADVVAEQRLVLDNFWSTFWIDIQRQDELPPNRMKLGLIFNSFRLFCVSRNLQNGLPQAGCSTTKSNLLYDLQQYVYHGIYYILTSPSSALALLRSLYCMLSQARMNALRLSLEHGAVYPRRTITGTECWHCSTLNNARFHVNAEVGYIINMYFSAVESIATSDRLWLLELMLETARVWSQVGEWVENEGVFRLDNIAGPDEYNGNAAGNFYVHLSAKLHLRNAYNLYEEQQKIVGDEAIFCLLQGINMDISELENFRTISNEIVVRRDNHLDVFLVHDHFDTLKEWKGERPKHPLSMNYHPLAIYRHKVVNIPEVLLGMLLYPAEFERKDLLQNLSYYAPLCTHDSAESLAIVACVEFRANGRFTHGMPLLCSLASLDLDNIIYAADEGLDFGAMSATWIAVVMGIGGVKITSRSLHLDPSFPAGLSVLSFTLHWRGATLRTRVEKDCITYDLMAGDSIRFIHASRHRIHLHSGCRQSVARKQVAIPQPMSSMHGEFAGAIFLCETLFDSVMEMNFIAWGKTLESLYENYRALHLRHIPPLTAEEFVDKVIYQAEHREIAFSGIHNVLLDRGIDLPLGSPDDAEIVETRYGLANAKVAELEEMWSREAPCVNPAMRALLRDLEDNGIPLALVSYSRTLKTLMQYHPEEALRFLTAIDGDEAHERHIKSRPHLDIFVRAAEKIHVEPSRCLIFSSHIDSNFKVSELSYFRMVFDVEDPFAARVRGSKTCEYPSMLRPAAADGDVRPLVINLKRDKFPTTVDGLESILCGPVASGSDLAAAGDAPPSDPCS</sequence>
<accession>A0A1G4IA04</accession>
<dbReference type="SUPFAM" id="SSF48208">
    <property type="entry name" value="Six-hairpin glycosidases"/>
    <property type="match status" value="1"/>
</dbReference>
<evidence type="ECO:0000313" key="4">
    <source>
        <dbReference type="Proteomes" id="UP000195570"/>
    </source>
</evidence>
<dbReference type="InterPro" id="IPR005195">
    <property type="entry name" value="Glyco_hydro_65_M"/>
</dbReference>
<dbReference type="VEuPathDB" id="TriTrypDB:TEOVI_000644500"/>
<dbReference type="RefSeq" id="XP_067080061.1">
    <property type="nucleotide sequence ID" value="XM_067223960.1"/>
</dbReference>
<dbReference type="Pfam" id="PF03633">
    <property type="entry name" value="Glyco_hydro_65C"/>
    <property type="match status" value="1"/>
</dbReference>
<dbReference type="InterPro" id="IPR008928">
    <property type="entry name" value="6-hairpin_glycosidase_sf"/>
</dbReference>
<dbReference type="CDD" id="cd07505">
    <property type="entry name" value="HAD_BPGM-like"/>
    <property type="match status" value="1"/>
</dbReference>
<dbReference type="GeneID" id="92380379"/>
<evidence type="ECO:0000313" key="3">
    <source>
        <dbReference type="EMBL" id="SCU69010.1"/>
    </source>
</evidence>
<dbReference type="InterPro" id="IPR005194">
    <property type="entry name" value="Glyco_hydro_65_C"/>
</dbReference>
<dbReference type="InterPro" id="IPR023198">
    <property type="entry name" value="PGP-like_dom2"/>
</dbReference>
<dbReference type="AlphaFoldDB" id="A0A1G4IA04"/>
<dbReference type="Gene3D" id="3.40.50.1000">
    <property type="entry name" value="HAD superfamily/HAD-like"/>
    <property type="match status" value="1"/>
</dbReference>
<proteinExistence type="predicted"/>
<organism evidence="3 4">
    <name type="scientific">Trypanosoma equiperdum</name>
    <dbReference type="NCBI Taxonomy" id="5694"/>
    <lineage>
        <taxon>Eukaryota</taxon>
        <taxon>Discoba</taxon>
        <taxon>Euglenozoa</taxon>
        <taxon>Kinetoplastea</taxon>
        <taxon>Metakinetoplastina</taxon>
        <taxon>Trypanosomatida</taxon>
        <taxon>Trypanosomatidae</taxon>
        <taxon>Trypanosoma</taxon>
    </lineage>
</organism>
<dbReference type="Pfam" id="PF03632">
    <property type="entry name" value="Glyco_hydro_65m"/>
    <property type="match status" value="1"/>
</dbReference>
<feature type="domain" description="Glycoside hydrolase family 65 central catalytic" evidence="1">
    <location>
        <begin position="439"/>
        <end position="758"/>
    </location>
</feature>
<dbReference type="InterPro" id="IPR036412">
    <property type="entry name" value="HAD-like_sf"/>
</dbReference>
<dbReference type="InterPro" id="IPR012341">
    <property type="entry name" value="6hp_glycosidase-like_sf"/>
</dbReference>
<dbReference type="Gene3D" id="1.10.150.240">
    <property type="entry name" value="Putative phosphatase, domain 2"/>
    <property type="match status" value="1"/>
</dbReference>
<evidence type="ECO:0000259" key="2">
    <source>
        <dbReference type="Pfam" id="PF03633"/>
    </source>
</evidence>
<feature type="domain" description="Glycoside hydrolase family 65 C-terminal" evidence="2">
    <location>
        <begin position="772"/>
        <end position="824"/>
    </location>
</feature>
<evidence type="ECO:0000259" key="1">
    <source>
        <dbReference type="Pfam" id="PF03632"/>
    </source>
</evidence>
<dbReference type="Proteomes" id="UP000195570">
    <property type="component" value="Unassembled WGS sequence"/>
</dbReference>
<reference evidence="3" key="1">
    <citation type="submission" date="2016-09" db="EMBL/GenBank/DDBJ databases">
        <authorList>
            <person name="Hebert L."/>
            <person name="Moumen B."/>
        </authorList>
    </citation>
    <scope>NUCLEOTIDE SEQUENCE [LARGE SCALE GENOMIC DNA]</scope>
    <source>
        <strain evidence="3">OVI</strain>
    </source>
</reference>
<protein>
    <submittedName>
        <fullName evidence="3">Glycosyl hydrolase family 65 central catalytic domain/Haloacid dehalogenase-like hydrolase, putative</fullName>
    </submittedName>
</protein>
<dbReference type="GO" id="GO:0004553">
    <property type="term" value="F:hydrolase activity, hydrolyzing O-glycosyl compounds"/>
    <property type="evidence" value="ECO:0007669"/>
    <property type="project" value="TreeGrafter"/>
</dbReference>
<name>A0A1G4IA04_TRYEQ</name>
<dbReference type="EMBL" id="CZPT02001130">
    <property type="protein sequence ID" value="SCU69010.1"/>
    <property type="molecule type" value="Genomic_DNA"/>
</dbReference>
<dbReference type="GO" id="GO:0005975">
    <property type="term" value="P:carbohydrate metabolic process"/>
    <property type="evidence" value="ECO:0007669"/>
    <property type="project" value="InterPro"/>
</dbReference>
<dbReference type="Gene3D" id="1.50.10.10">
    <property type="match status" value="1"/>
</dbReference>
<gene>
    <name evidence="3" type="ORF">TEOVI_000644500</name>
</gene>